<organism evidence="3 5">
    <name type="scientific">Legionella birminghamensis</name>
    <dbReference type="NCBI Taxonomy" id="28083"/>
    <lineage>
        <taxon>Bacteria</taxon>
        <taxon>Pseudomonadati</taxon>
        <taxon>Pseudomonadota</taxon>
        <taxon>Gammaproteobacteria</taxon>
        <taxon>Legionellales</taxon>
        <taxon>Legionellaceae</taxon>
        <taxon>Legionella</taxon>
    </lineage>
</organism>
<dbReference type="Proteomes" id="UP000054735">
    <property type="component" value="Unassembled WGS sequence"/>
</dbReference>
<dbReference type="RefSeq" id="WP_058523663.1">
    <property type="nucleotide sequence ID" value="NZ_CAAAHV010000008.1"/>
</dbReference>
<reference evidence="3 5" key="2">
    <citation type="submission" date="2018-06" db="EMBL/GenBank/DDBJ databases">
        <authorList>
            <consortium name="Pathogen Informatics"/>
            <person name="Doyle S."/>
        </authorList>
    </citation>
    <scope>NUCLEOTIDE SEQUENCE [LARGE SCALE GENOMIC DNA]</scope>
    <source>
        <strain evidence="3 5">NCTC12437</strain>
    </source>
</reference>
<dbReference type="AlphaFoldDB" id="A0A378IAZ8"/>
<dbReference type="Proteomes" id="UP000255066">
    <property type="component" value="Unassembled WGS sequence"/>
</dbReference>
<name>A0A378IAZ8_9GAMM</name>
<evidence type="ECO:0000313" key="4">
    <source>
        <dbReference type="Proteomes" id="UP000054735"/>
    </source>
</evidence>
<dbReference type="OrthoDB" id="5647420at2"/>
<evidence type="ECO:0000256" key="1">
    <source>
        <dbReference type="SAM" id="MobiDB-lite"/>
    </source>
</evidence>
<feature type="compositionally biased region" description="Acidic residues" evidence="1">
    <location>
        <begin position="299"/>
        <end position="314"/>
    </location>
</feature>
<sequence length="321" mass="35475">MPLKIKIKNPAEVNAGISAKKERVTDIKQGTEVMLQNVEMDLNGGLADMLKAEKIDQEMYDAGIETNLIMKDDYTKALGVADRTIARYDQLMAESSGLVIIIPAATQREELSQLIKRAEALLPGSEDNGEKIFLNEIISVARGLKDTLDTGQDIAETSIPLSAKELMLWAGLTKGLDPSYEHLDKTAKDINYLLTRRSIAQTSENLLVEEKHILVNLFSKLMSIILEDDADKTTKIQHTIGLAVGSSASIERTQGFKGWINDICKSLSLPAIFTIKSESVSRTDNLRHELELAKHTNDVNEESSEQQQADDSEEPQTHSPS</sequence>
<dbReference type="EMBL" id="LNXT01000019">
    <property type="protein sequence ID" value="KTC71755.1"/>
    <property type="molecule type" value="Genomic_DNA"/>
</dbReference>
<evidence type="ECO:0000313" key="3">
    <source>
        <dbReference type="EMBL" id="STX32408.1"/>
    </source>
</evidence>
<dbReference type="STRING" id="28083.Lbir_1610"/>
<protein>
    <submittedName>
        <fullName evidence="3">Coiled coil protein</fullName>
    </submittedName>
</protein>
<evidence type="ECO:0000313" key="2">
    <source>
        <dbReference type="EMBL" id="KTC71755.1"/>
    </source>
</evidence>
<gene>
    <name evidence="2" type="ORF">Lbir_1610</name>
    <name evidence="3" type="ORF">NCTC12437_02193</name>
</gene>
<evidence type="ECO:0000313" key="5">
    <source>
        <dbReference type="Proteomes" id="UP000255066"/>
    </source>
</evidence>
<proteinExistence type="predicted"/>
<accession>A0A378IAZ8</accession>
<feature type="region of interest" description="Disordered" evidence="1">
    <location>
        <begin position="291"/>
        <end position="321"/>
    </location>
</feature>
<reference evidence="2 4" key="1">
    <citation type="submission" date="2015-11" db="EMBL/GenBank/DDBJ databases">
        <title>Genomic analysis of 38 Legionella species identifies large and diverse effector repertoires.</title>
        <authorList>
            <person name="Burstein D."/>
            <person name="Amaro F."/>
            <person name="Zusman T."/>
            <person name="Lifshitz Z."/>
            <person name="Cohen O."/>
            <person name="Gilbert J.A."/>
            <person name="Pupko T."/>
            <person name="Shuman H.A."/>
            <person name="Segal G."/>
        </authorList>
    </citation>
    <scope>NUCLEOTIDE SEQUENCE [LARGE SCALE GENOMIC DNA]</scope>
    <source>
        <strain evidence="2 4">CDC#1407-AL-14</strain>
    </source>
</reference>
<dbReference type="EMBL" id="UGNW01000001">
    <property type="protein sequence ID" value="STX32408.1"/>
    <property type="molecule type" value="Genomic_DNA"/>
</dbReference>
<keyword evidence="4" id="KW-1185">Reference proteome</keyword>